<keyword evidence="5 14" id="KW-0812">Transmembrane</keyword>
<feature type="binding site" evidence="12">
    <location>
        <position position="368"/>
    </location>
    <ligand>
        <name>ATP</name>
        <dbReference type="ChEBI" id="CHEBI:30616"/>
    </ligand>
</feature>
<dbReference type="Pfam" id="PF00582">
    <property type="entry name" value="Usp"/>
    <property type="match status" value="1"/>
</dbReference>
<feature type="transmembrane region" description="Helical" evidence="14">
    <location>
        <begin position="1008"/>
        <end position="1027"/>
    </location>
</feature>
<keyword evidence="10 14" id="KW-0472">Membrane</keyword>
<feature type="transmembrane region" description="Helical" evidence="14">
    <location>
        <begin position="768"/>
        <end position="790"/>
    </location>
</feature>
<dbReference type="Pfam" id="PF03092">
    <property type="entry name" value="BT1"/>
    <property type="match status" value="2"/>
</dbReference>
<dbReference type="PROSITE" id="PS00107">
    <property type="entry name" value="PROTEIN_KINASE_ATP"/>
    <property type="match status" value="1"/>
</dbReference>
<proteinExistence type="inferred from homology"/>
<evidence type="ECO:0000256" key="2">
    <source>
        <dbReference type="ARBA" id="ARBA00007015"/>
    </source>
</evidence>
<keyword evidence="17" id="KW-1185">Reference proteome</keyword>
<dbReference type="Gene3D" id="3.40.50.620">
    <property type="entry name" value="HUPs"/>
    <property type="match status" value="1"/>
</dbReference>
<dbReference type="InterPro" id="IPR000719">
    <property type="entry name" value="Prot_kinase_dom"/>
</dbReference>
<evidence type="ECO:0000256" key="1">
    <source>
        <dbReference type="ARBA" id="ARBA00004141"/>
    </source>
</evidence>
<dbReference type="InterPro" id="IPR006016">
    <property type="entry name" value="UspA"/>
</dbReference>
<evidence type="ECO:0000313" key="17">
    <source>
        <dbReference type="Proteomes" id="UP000250235"/>
    </source>
</evidence>
<dbReference type="Gene3D" id="3.30.200.20">
    <property type="entry name" value="Phosphorylase Kinase, domain 1"/>
    <property type="match status" value="1"/>
</dbReference>
<comment type="similarity">
    <text evidence="11">Belongs to the major facilitator superfamily. Phosphate:H(+) symporter (TC 2.A.1.9) family.</text>
</comment>
<gene>
    <name evidence="16" type="ORF">F511_07707</name>
</gene>
<evidence type="ECO:0000256" key="9">
    <source>
        <dbReference type="ARBA" id="ARBA00022989"/>
    </source>
</evidence>
<dbReference type="SMART" id="SM00220">
    <property type="entry name" value="S_TKc"/>
    <property type="match status" value="1"/>
</dbReference>
<feature type="transmembrane region" description="Helical" evidence="14">
    <location>
        <begin position="802"/>
        <end position="824"/>
    </location>
</feature>
<accession>A0A2Z7CRK3</accession>
<keyword evidence="3" id="KW-0813">Transport</keyword>
<feature type="transmembrane region" description="Helical" evidence="14">
    <location>
        <begin position="1116"/>
        <end position="1134"/>
    </location>
</feature>
<evidence type="ECO:0000256" key="7">
    <source>
        <dbReference type="ARBA" id="ARBA00022777"/>
    </source>
</evidence>
<comment type="subcellular location">
    <subcellularLocation>
        <location evidence="1">Membrane</location>
        <topology evidence="1">Multi-pass membrane protein</topology>
    </subcellularLocation>
</comment>
<dbReference type="SUPFAM" id="SSF103473">
    <property type="entry name" value="MFS general substrate transporter"/>
    <property type="match status" value="1"/>
</dbReference>
<name>A0A2Z7CRK3_9LAMI</name>
<dbReference type="InterPro" id="IPR014729">
    <property type="entry name" value="Rossmann-like_a/b/a_fold"/>
</dbReference>
<evidence type="ECO:0000256" key="8">
    <source>
        <dbReference type="ARBA" id="ARBA00022840"/>
    </source>
</evidence>
<sequence>MRLAGTPALLESCSVETCGGGAVVVVGVKLDSRSRELLTWALVKVAQTGDRVIALHVLDPSTDKTSLISLVKTFDSVLAAYEGFCNLKQVDLKLKVCRGSSVRKILSREAKSCGATSLIVGTSEVRHTIRSRISVAKYCAKSLQNNISVVCADNGKIVFQSESAACNILESSSYDFSESRSKRRRTTPKSTLDSPPSCVLSSSRCKNAGRSMALVPLQTNRILESTSGWALLRRMFMHRQRIPESSSRKSSILQWMFLKLPGRQSVAAIYPDQNKIISSSTKDCCLEMDQEECAIAVSDDTYSVAYSSKIFSEHKGLGEQYYTTCQSFSFQELLQATNNFARENLIGKGGSSEVYRGCLRGGKELAVKMLKPSDDALEQFFSEINIITSFHHKNIISLVGFCLEDDRLLLVYDLLSRGSLEDNLHGTQKFGKSFGWEERYKVALGVAEALDHLHNAVEPIIHRDVKSSNILFSDDFEPQLADFGLATWASSCSHHIGASDVTGTFGYLAPEYFMHGKLDEKIDVYAFGVVLLELLSGRKPIDNGHPTGQESLARHIIKKGDISELRDPDLPSDYDNDQVEKLVSAATLCIRDSPHSRPEISLNSAAALSFRIQQMHCSPADASIVAVQQLLYSFPSIVHFNCVFLATDRCANDVVSLSYKISADSLVILSAIYFNDIVSFNTIASVRDLAVGFCLFQLVHFSDICEQQRSILFHKCCSIFLRLVPALRLVSLHCYDFKNSANLPMVAKPLYGILSDSFYIFGQHRVPYIAIGGIYILIVFGACDSYGIVYDILAAFLQAVSWIAIAIFATPYSSFFSIVVYLLLGNLGASIMEVANDAIVAETGKKPTSSKNAKSSSSGALQSFTWMASSIGGVLGNFVGGISIDQFSPRIMFLIFGILLCLQFLVTVFVSEDTLDLPKSPSNGGFKKQLSELVAALQKPEIFYSITWFALSYAVIPALTGTMFYYQTQHLKLESSVLGISKVFGQAAMLLWGVVYNRHLKSISGRKLIAAVQISMAVFMISDYLFVNGVYKSIGIPDSLYVVVFSGLLEVLYFFKILPFSVLMAQVCPPGYEGSVMAFVMSAIALAFIVSGYLGVALASFVGVTGDNFQGLPRGLLIQAACTILPVFWVSYVPDDRKVSTTKKES</sequence>
<evidence type="ECO:0000256" key="3">
    <source>
        <dbReference type="ARBA" id="ARBA00022448"/>
    </source>
</evidence>
<feature type="transmembrane region" description="Helical" evidence="14">
    <location>
        <begin position="891"/>
        <end position="910"/>
    </location>
</feature>
<keyword evidence="16" id="KW-0675">Receptor</keyword>
<protein>
    <submittedName>
        <fullName evidence="16">Putative receptor-like serine/threonine-protein kinase</fullName>
    </submittedName>
</protein>
<comment type="similarity">
    <text evidence="2">Belongs to the major facilitator superfamily. Folate-biopterin transporter (TC 2.A.71) family.</text>
</comment>
<keyword evidence="8 12" id="KW-0067">ATP-binding</keyword>
<dbReference type="CDD" id="cd17484">
    <property type="entry name" value="MFS_FBT"/>
    <property type="match status" value="1"/>
</dbReference>
<evidence type="ECO:0000256" key="10">
    <source>
        <dbReference type="ARBA" id="ARBA00023136"/>
    </source>
</evidence>
<dbReference type="Proteomes" id="UP000250235">
    <property type="component" value="Unassembled WGS sequence"/>
</dbReference>
<evidence type="ECO:0000256" key="14">
    <source>
        <dbReference type="SAM" id="Phobius"/>
    </source>
</evidence>
<keyword evidence="6 12" id="KW-0547">Nucleotide-binding</keyword>
<dbReference type="OrthoDB" id="654677at2759"/>
<dbReference type="FunFam" id="3.30.200.20:FF:000268">
    <property type="entry name" value="probable receptor-like serine/threonine-protein kinase At5g57670"/>
    <property type="match status" value="1"/>
</dbReference>
<dbReference type="InterPro" id="IPR011009">
    <property type="entry name" value="Kinase-like_dom_sf"/>
</dbReference>
<feature type="transmembrane region" description="Helical" evidence="14">
    <location>
        <begin position="864"/>
        <end position="884"/>
    </location>
</feature>
<feature type="transmembrane region" description="Helical" evidence="14">
    <location>
        <begin position="1039"/>
        <end position="1058"/>
    </location>
</feature>
<dbReference type="InterPro" id="IPR017441">
    <property type="entry name" value="Protein_kinase_ATP_BS"/>
</dbReference>
<dbReference type="InterPro" id="IPR046958">
    <property type="entry name" value="RBK1/2/STUNTED"/>
</dbReference>
<evidence type="ECO:0000256" key="5">
    <source>
        <dbReference type="ARBA" id="ARBA00022692"/>
    </source>
</evidence>
<evidence type="ECO:0000259" key="15">
    <source>
        <dbReference type="PROSITE" id="PS50011"/>
    </source>
</evidence>
<dbReference type="Pfam" id="PF00069">
    <property type="entry name" value="Pkinase"/>
    <property type="match status" value="1"/>
</dbReference>
<feature type="domain" description="Protein kinase" evidence="15">
    <location>
        <begin position="340"/>
        <end position="611"/>
    </location>
</feature>
<evidence type="ECO:0000256" key="12">
    <source>
        <dbReference type="PROSITE-ProRule" id="PRU10141"/>
    </source>
</evidence>
<evidence type="ECO:0000256" key="13">
    <source>
        <dbReference type="SAM" id="MobiDB-lite"/>
    </source>
</evidence>
<reference evidence="16 17" key="1">
    <citation type="journal article" date="2015" name="Proc. Natl. Acad. Sci. U.S.A.">
        <title>The resurrection genome of Boea hygrometrica: A blueprint for survival of dehydration.</title>
        <authorList>
            <person name="Xiao L."/>
            <person name="Yang G."/>
            <person name="Zhang L."/>
            <person name="Yang X."/>
            <person name="Zhao S."/>
            <person name="Ji Z."/>
            <person name="Zhou Q."/>
            <person name="Hu M."/>
            <person name="Wang Y."/>
            <person name="Chen M."/>
            <person name="Xu Y."/>
            <person name="Jin H."/>
            <person name="Xiao X."/>
            <person name="Hu G."/>
            <person name="Bao F."/>
            <person name="Hu Y."/>
            <person name="Wan P."/>
            <person name="Li L."/>
            <person name="Deng X."/>
            <person name="Kuang T."/>
            <person name="Xiang C."/>
            <person name="Zhu J.K."/>
            <person name="Oliver M.J."/>
            <person name="He Y."/>
        </authorList>
    </citation>
    <scope>NUCLEOTIDE SEQUENCE [LARGE SCALE GENOMIC DNA]</scope>
    <source>
        <strain evidence="17">cv. XS01</strain>
    </source>
</reference>
<dbReference type="PANTHER" id="PTHR47987">
    <property type="entry name" value="OS08G0249100 PROTEIN"/>
    <property type="match status" value="1"/>
</dbReference>
<feature type="region of interest" description="Disordered" evidence="13">
    <location>
        <begin position="179"/>
        <end position="198"/>
    </location>
</feature>
<dbReference type="EMBL" id="KQ995303">
    <property type="protein sequence ID" value="KZV47284.1"/>
    <property type="molecule type" value="Genomic_DNA"/>
</dbReference>
<dbReference type="GO" id="GO:0005524">
    <property type="term" value="F:ATP binding"/>
    <property type="evidence" value="ECO:0007669"/>
    <property type="project" value="UniProtKB-UniRule"/>
</dbReference>
<dbReference type="SUPFAM" id="SSF52402">
    <property type="entry name" value="Adenine nucleotide alpha hydrolases-like"/>
    <property type="match status" value="1"/>
</dbReference>
<organism evidence="16 17">
    <name type="scientific">Dorcoceras hygrometricum</name>
    <dbReference type="NCBI Taxonomy" id="472368"/>
    <lineage>
        <taxon>Eukaryota</taxon>
        <taxon>Viridiplantae</taxon>
        <taxon>Streptophyta</taxon>
        <taxon>Embryophyta</taxon>
        <taxon>Tracheophyta</taxon>
        <taxon>Spermatophyta</taxon>
        <taxon>Magnoliopsida</taxon>
        <taxon>eudicotyledons</taxon>
        <taxon>Gunneridae</taxon>
        <taxon>Pentapetalae</taxon>
        <taxon>asterids</taxon>
        <taxon>lamiids</taxon>
        <taxon>Lamiales</taxon>
        <taxon>Gesneriaceae</taxon>
        <taxon>Didymocarpoideae</taxon>
        <taxon>Trichosporeae</taxon>
        <taxon>Loxocarpinae</taxon>
        <taxon>Dorcoceras</taxon>
    </lineage>
</organism>
<feature type="transmembrane region" description="Helical" evidence="14">
    <location>
        <begin position="977"/>
        <end position="996"/>
    </location>
</feature>
<dbReference type="PANTHER" id="PTHR47987:SF5">
    <property type="entry name" value="PROTEIN KINASE DOMAIN-CONTAINING PROTEIN"/>
    <property type="match status" value="1"/>
</dbReference>
<evidence type="ECO:0000256" key="4">
    <source>
        <dbReference type="ARBA" id="ARBA00022679"/>
    </source>
</evidence>
<dbReference type="SUPFAM" id="SSF56112">
    <property type="entry name" value="Protein kinase-like (PK-like)"/>
    <property type="match status" value="1"/>
</dbReference>
<dbReference type="InterPro" id="IPR039309">
    <property type="entry name" value="BT1"/>
</dbReference>
<feature type="transmembrane region" description="Helical" evidence="14">
    <location>
        <begin position="942"/>
        <end position="965"/>
    </location>
</feature>
<evidence type="ECO:0000313" key="16">
    <source>
        <dbReference type="EMBL" id="KZV47284.1"/>
    </source>
</evidence>
<keyword evidence="9 14" id="KW-1133">Transmembrane helix</keyword>
<dbReference type="GO" id="GO:0016020">
    <property type="term" value="C:membrane"/>
    <property type="evidence" value="ECO:0007669"/>
    <property type="project" value="UniProtKB-SubCell"/>
</dbReference>
<dbReference type="InterPro" id="IPR008271">
    <property type="entry name" value="Ser/Thr_kinase_AS"/>
</dbReference>
<dbReference type="FunFam" id="3.40.50.620:FF:000177">
    <property type="entry name" value="probable receptor-like serine/threonine-protein kinase At5g57670"/>
    <property type="match status" value="1"/>
</dbReference>
<dbReference type="PROSITE" id="PS00108">
    <property type="entry name" value="PROTEIN_KINASE_ST"/>
    <property type="match status" value="1"/>
</dbReference>
<keyword evidence="7 16" id="KW-0418">Kinase</keyword>
<feature type="transmembrane region" description="Helical" evidence="14">
    <location>
        <begin position="1078"/>
        <end position="1104"/>
    </location>
</feature>
<dbReference type="AlphaFoldDB" id="A0A2Z7CRK3"/>
<dbReference type="PROSITE" id="PS50011">
    <property type="entry name" value="PROTEIN_KINASE_DOM"/>
    <property type="match status" value="1"/>
</dbReference>
<evidence type="ECO:0000256" key="6">
    <source>
        <dbReference type="ARBA" id="ARBA00022741"/>
    </source>
</evidence>
<dbReference type="Gene3D" id="1.20.1250.20">
    <property type="entry name" value="MFS general substrate transporter like domains"/>
    <property type="match status" value="1"/>
</dbReference>
<dbReference type="GO" id="GO:0004672">
    <property type="term" value="F:protein kinase activity"/>
    <property type="evidence" value="ECO:0007669"/>
    <property type="project" value="InterPro"/>
</dbReference>
<evidence type="ECO:0000256" key="11">
    <source>
        <dbReference type="ARBA" id="ARBA00044504"/>
    </source>
</evidence>
<dbReference type="InterPro" id="IPR036259">
    <property type="entry name" value="MFS_trans_sf"/>
</dbReference>
<dbReference type="CDD" id="cd00293">
    <property type="entry name" value="USP-like"/>
    <property type="match status" value="1"/>
</dbReference>
<keyword evidence="4" id="KW-0808">Transferase</keyword>
<dbReference type="Gene3D" id="1.10.510.10">
    <property type="entry name" value="Transferase(Phosphotransferase) domain 1"/>
    <property type="match status" value="1"/>
</dbReference>